<evidence type="ECO:0000256" key="6">
    <source>
        <dbReference type="ARBA" id="ARBA00022989"/>
    </source>
</evidence>
<dbReference type="Pfam" id="PF10961">
    <property type="entry name" value="SelK_SelG"/>
    <property type="match status" value="1"/>
</dbReference>
<dbReference type="GO" id="GO:0005789">
    <property type="term" value="C:endoplasmic reticulum membrane"/>
    <property type="evidence" value="ECO:0007669"/>
    <property type="project" value="TreeGrafter"/>
</dbReference>
<keyword evidence="9" id="KW-1185">Reference proteome</keyword>
<proteinExistence type="inferred from homology"/>
<evidence type="ECO:0000256" key="5">
    <source>
        <dbReference type="ARBA" id="ARBA00022933"/>
    </source>
</evidence>
<dbReference type="InterPro" id="IPR024491">
    <property type="entry name" value="Se_SelK/SelG"/>
</dbReference>
<evidence type="ECO:0000256" key="7">
    <source>
        <dbReference type="ARBA" id="ARBA00023136"/>
    </source>
</evidence>
<name>A0A8C9EZP6_PAVCR</name>
<comment type="subcellular location">
    <subcellularLocation>
        <location evidence="1">Membrane</location>
        <topology evidence="1">Single-pass membrane protein</topology>
    </subcellularLocation>
</comment>
<reference evidence="8" key="2">
    <citation type="submission" date="2025-09" db="UniProtKB">
        <authorList>
            <consortium name="Ensembl"/>
        </authorList>
    </citation>
    <scope>IDENTIFICATION</scope>
</reference>
<dbReference type="GO" id="GO:0005794">
    <property type="term" value="C:Golgi apparatus"/>
    <property type="evidence" value="ECO:0007669"/>
    <property type="project" value="TreeGrafter"/>
</dbReference>
<accession>A0A8C9EZP6</accession>
<organism evidence="8 9">
    <name type="scientific">Pavo cristatus</name>
    <name type="common">Indian peafowl</name>
    <name type="synonym">Blue peafowl</name>
    <dbReference type="NCBI Taxonomy" id="9049"/>
    <lineage>
        <taxon>Eukaryota</taxon>
        <taxon>Metazoa</taxon>
        <taxon>Chordata</taxon>
        <taxon>Craniata</taxon>
        <taxon>Vertebrata</taxon>
        <taxon>Euteleostomi</taxon>
        <taxon>Archelosauria</taxon>
        <taxon>Archosauria</taxon>
        <taxon>Dinosauria</taxon>
        <taxon>Saurischia</taxon>
        <taxon>Theropoda</taxon>
        <taxon>Coelurosauria</taxon>
        <taxon>Aves</taxon>
        <taxon>Neognathae</taxon>
        <taxon>Galloanserae</taxon>
        <taxon>Galliformes</taxon>
        <taxon>Phasianidae</taxon>
        <taxon>Phasianinae</taxon>
        <taxon>Pavo</taxon>
    </lineage>
</organism>
<keyword evidence="4" id="KW-0812">Transmembrane</keyword>
<evidence type="ECO:0000256" key="3">
    <source>
        <dbReference type="ARBA" id="ARBA00020495"/>
    </source>
</evidence>
<dbReference type="PANTHER" id="PTHR16875">
    <property type="entry name" value="SELENOPROTEIN K"/>
    <property type="match status" value="1"/>
</dbReference>
<dbReference type="AlphaFoldDB" id="A0A8C9EZP6"/>
<evidence type="ECO:0000256" key="1">
    <source>
        <dbReference type="ARBA" id="ARBA00004167"/>
    </source>
</evidence>
<reference evidence="8" key="1">
    <citation type="submission" date="2025-08" db="UniProtKB">
        <authorList>
            <consortium name="Ensembl"/>
        </authorList>
    </citation>
    <scope>IDENTIFICATION</scope>
</reference>
<protein>
    <recommendedName>
        <fullName evidence="3">Selenoprotein K</fullName>
    </recommendedName>
</protein>
<comment type="similarity">
    <text evidence="2">Belongs to the selenoprotein K family.</text>
</comment>
<dbReference type="GO" id="GO:0032469">
    <property type="term" value="P:endoplasmic reticulum calcium ion homeostasis"/>
    <property type="evidence" value="ECO:0007669"/>
    <property type="project" value="TreeGrafter"/>
</dbReference>
<dbReference type="Proteomes" id="UP000694428">
    <property type="component" value="Unplaced"/>
</dbReference>
<evidence type="ECO:0000313" key="9">
    <source>
        <dbReference type="Proteomes" id="UP000694428"/>
    </source>
</evidence>
<dbReference type="GO" id="GO:0006816">
    <property type="term" value="P:calcium ion transport"/>
    <property type="evidence" value="ECO:0007669"/>
    <property type="project" value="TreeGrafter"/>
</dbReference>
<keyword evidence="5" id="KW-0712">Selenocysteine</keyword>
<evidence type="ECO:0000313" key="8">
    <source>
        <dbReference type="Ensembl" id="ENSPSTP00000008377.1"/>
    </source>
</evidence>
<dbReference type="PANTHER" id="PTHR16875:SF0">
    <property type="entry name" value="SELENOPROTEIN K"/>
    <property type="match status" value="1"/>
</dbReference>
<keyword evidence="7" id="KW-0472">Membrane</keyword>
<evidence type="ECO:0000256" key="4">
    <source>
        <dbReference type="ARBA" id="ARBA00022692"/>
    </source>
</evidence>
<dbReference type="Ensembl" id="ENSPSTT00000008792.1">
    <property type="protein sequence ID" value="ENSPSTP00000008377.1"/>
    <property type="gene ID" value="ENSPSTG00000005907.1"/>
</dbReference>
<evidence type="ECO:0000256" key="2">
    <source>
        <dbReference type="ARBA" id="ARBA00008504"/>
    </source>
</evidence>
<keyword evidence="6" id="KW-1133">Transmembrane helix</keyword>
<sequence length="110" mass="12454">MVYISNGQVLDNRSRAPWSLSSITDFFWSIADFVVMLFPTAGSTGFEYLQRRIHSLSGPPVPVLHHSHSREGLPCISMELPMFQFVLLSTTDKGLENLCECFNMVTWPCL</sequence>